<reference evidence="2 3" key="1">
    <citation type="submission" date="2017-12" db="EMBL/GenBank/DDBJ databases">
        <title>The genome sequence of Caulobacter flavus CGMCC1 15093.</title>
        <authorList>
            <person name="Gao J."/>
            <person name="Mao X."/>
            <person name="Sun J."/>
        </authorList>
    </citation>
    <scope>NUCLEOTIDE SEQUENCE [LARGE SCALE GENOMIC DNA]</scope>
    <source>
        <strain evidence="2 3">CGMCC1 15093</strain>
    </source>
</reference>
<name>A0A2N5CZK2_9CAUL</name>
<keyword evidence="4" id="KW-1185">Reference proteome</keyword>
<dbReference type="EMBL" id="PJRQ01000008">
    <property type="protein sequence ID" value="PLR19233.1"/>
    <property type="molecule type" value="Genomic_DNA"/>
</dbReference>
<dbReference type="AlphaFoldDB" id="A0A2N5CZK2"/>
<reference evidence="1 4" key="2">
    <citation type="submission" date="2018-01" db="EMBL/GenBank/DDBJ databases">
        <title>Complete genome sequence of Caulobacter flavus RHGG3.</title>
        <authorList>
            <person name="Yang E."/>
        </authorList>
    </citation>
    <scope>NUCLEOTIDE SEQUENCE [LARGE SCALE GENOMIC DNA]</scope>
    <source>
        <strain evidence="1 4">RHGG3</strain>
    </source>
</reference>
<evidence type="ECO:0000313" key="3">
    <source>
        <dbReference type="Proteomes" id="UP000234483"/>
    </source>
</evidence>
<evidence type="ECO:0000313" key="4">
    <source>
        <dbReference type="Proteomes" id="UP000281192"/>
    </source>
</evidence>
<proteinExistence type="predicted"/>
<accession>A0A2N5CZK2</accession>
<evidence type="ECO:0000313" key="2">
    <source>
        <dbReference type="EMBL" id="PLR19233.1"/>
    </source>
</evidence>
<dbReference type="Proteomes" id="UP000234483">
    <property type="component" value="Unassembled WGS sequence"/>
</dbReference>
<sequence length="74" mass="8119">MAQIPGPDRLELETLVLEIGDVEIDPSNPDQWEALATVFLARSESGPDQEMALQLGALMYKRATEVRGPLPSIQ</sequence>
<dbReference type="EMBL" id="CP026100">
    <property type="protein sequence ID" value="AYV45086.1"/>
    <property type="molecule type" value="Genomic_DNA"/>
</dbReference>
<dbReference type="KEGG" id="cfh:C1707_01850"/>
<evidence type="ECO:0000313" key="1">
    <source>
        <dbReference type="EMBL" id="AYV45086.1"/>
    </source>
</evidence>
<organism evidence="2 3">
    <name type="scientific">Caulobacter flavus</name>
    <dbReference type="NCBI Taxonomy" id="1679497"/>
    <lineage>
        <taxon>Bacteria</taxon>
        <taxon>Pseudomonadati</taxon>
        <taxon>Pseudomonadota</taxon>
        <taxon>Alphaproteobacteria</taxon>
        <taxon>Caulobacterales</taxon>
        <taxon>Caulobacteraceae</taxon>
        <taxon>Caulobacter</taxon>
    </lineage>
</organism>
<dbReference type="Proteomes" id="UP000281192">
    <property type="component" value="Chromosome"/>
</dbReference>
<gene>
    <name evidence="1" type="ORF">C1707_01850</name>
    <name evidence="2" type="ORF">CFHF_04320</name>
</gene>
<protein>
    <submittedName>
        <fullName evidence="2">Uncharacterized protein</fullName>
    </submittedName>
</protein>